<feature type="transmembrane region" description="Helical" evidence="1">
    <location>
        <begin position="16"/>
        <end position="38"/>
    </location>
</feature>
<protein>
    <submittedName>
        <fullName evidence="2">Uncharacterized protein</fullName>
    </submittedName>
</protein>
<dbReference type="EMBL" id="VIEB01000479">
    <property type="protein sequence ID" value="TQD89415.1"/>
    <property type="molecule type" value="Genomic_DNA"/>
</dbReference>
<evidence type="ECO:0000313" key="2">
    <source>
        <dbReference type="EMBL" id="TQD89415.1"/>
    </source>
</evidence>
<keyword evidence="1" id="KW-0812">Transmembrane</keyword>
<gene>
    <name evidence="2" type="ORF">C1H46_025058</name>
</gene>
<dbReference type="AlphaFoldDB" id="A0A540LSF3"/>
<evidence type="ECO:0000256" key="1">
    <source>
        <dbReference type="SAM" id="Phobius"/>
    </source>
</evidence>
<keyword evidence="3" id="KW-1185">Reference proteome</keyword>
<organism evidence="2 3">
    <name type="scientific">Malus baccata</name>
    <name type="common">Siberian crab apple</name>
    <name type="synonym">Pyrus baccata</name>
    <dbReference type="NCBI Taxonomy" id="106549"/>
    <lineage>
        <taxon>Eukaryota</taxon>
        <taxon>Viridiplantae</taxon>
        <taxon>Streptophyta</taxon>
        <taxon>Embryophyta</taxon>
        <taxon>Tracheophyta</taxon>
        <taxon>Spermatophyta</taxon>
        <taxon>Magnoliopsida</taxon>
        <taxon>eudicotyledons</taxon>
        <taxon>Gunneridae</taxon>
        <taxon>Pentapetalae</taxon>
        <taxon>rosids</taxon>
        <taxon>fabids</taxon>
        <taxon>Rosales</taxon>
        <taxon>Rosaceae</taxon>
        <taxon>Amygdaloideae</taxon>
        <taxon>Maleae</taxon>
        <taxon>Malus</taxon>
    </lineage>
</organism>
<reference evidence="2 3" key="1">
    <citation type="journal article" date="2019" name="G3 (Bethesda)">
        <title>Sequencing of a Wild Apple (Malus baccata) Genome Unravels the Differences Between Cultivated and Wild Apple Species Regarding Disease Resistance and Cold Tolerance.</title>
        <authorList>
            <person name="Chen X."/>
        </authorList>
    </citation>
    <scope>NUCLEOTIDE SEQUENCE [LARGE SCALE GENOMIC DNA]</scope>
    <source>
        <strain evidence="3">cv. Shandingzi</strain>
        <tissue evidence="2">Leaves</tissue>
    </source>
</reference>
<name>A0A540LSF3_MALBA</name>
<comment type="caution">
    <text evidence="2">The sequence shown here is derived from an EMBL/GenBank/DDBJ whole genome shotgun (WGS) entry which is preliminary data.</text>
</comment>
<keyword evidence="1" id="KW-1133">Transmembrane helix</keyword>
<evidence type="ECO:0000313" key="3">
    <source>
        <dbReference type="Proteomes" id="UP000315295"/>
    </source>
</evidence>
<sequence length="92" mass="10233">MPLFTWVLNLGTESTVFFHPFLVLIFDTVIICCSNFTVWRRRGEKDSWVVGKAGKKKEKVKILSSPTIGSADNCSCWAPANGLGIRQSSLAR</sequence>
<proteinExistence type="predicted"/>
<dbReference type="Proteomes" id="UP000315295">
    <property type="component" value="Unassembled WGS sequence"/>
</dbReference>
<keyword evidence="1" id="KW-0472">Membrane</keyword>
<accession>A0A540LSF3</accession>